<sequence>MVEEALRRRPRGWLGSWSTRDSVRVINSPSAKKYSAARSAIPDTPARGHDKPELSRSGGVRYGRHSIRRETSSARRTEMAFLA</sequence>
<evidence type="ECO:0000313" key="3">
    <source>
        <dbReference type="Proteomes" id="UP000320762"/>
    </source>
</evidence>
<dbReference type="Proteomes" id="UP000320762">
    <property type="component" value="Unassembled WGS sequence"/>
</dbReference>
<comment type="caution">
    <text evidence="2">The sequence shown here is derived from an EMBL/GenBank/DDBJ whole genome shotgun (WGS) entry which is preliminary data.</text>
</comment>
<accession>A0A550BTF3</accession>
<name>A0A550BTF3_9AGAR</name>
<dbReference type="EMBL" id="VDMD01000093">
    <property type="protein sequence ID" value="TRM55812.1"/>
    <property type="molecule type" value="Genomic_DNA"/>
</dbReference>
<proteinExistence type="predicted"/>
<keyword evidence="3" id="KW-1185">Reference proteome</keyword>
<evidence type="ECO:0000256" key="1">
    <source>
        <dbReference type="SAM" id="MobiDB-lite"/>
    </source>
</evidence>
<protein>
    <submittedName>
        <fullName evidence="2">Uncharacterized protein</fullName>
    </submittedName>
</protein>
<gene>
    <name evidence="2" type="ORF">BD626DRAFT_522130</name>
</gene>
<feature type="compositionally biased region" description="Basic and acidic residues" evidence="1">
    <location>
        <begin position="68"/>
        <end position="83"/>
    </location>
</feature>
<feature type="region of interest" description="Disordered" evidence="1">
    <location>
        <begin position="29"/>
        <end position="83"/>
    </location>
</feature>
<organism evidence="2 3">
    <name type="scientific">Schizophyllum amplum</name>
    <dbReference type="NCBI Taxonomy" id="97359"/>
    <lineage>
        <taxon>Eukaryota</taxon>
        <taxon>Fungi</taxon>
        <taxon>Dikarya</taxon>
        <taxon>Basidiomycota</taxon>
        <taxon>Agaricomycotina</taxon>
        <taxon>Agaricomycetes</taxon>
        <taxon>Agaricomycetidae</taxon>
        <taxon>Agaricales</taxon>
        <taxon>Schizophyllaceae</taxon>
        <taxon>Schizophyllum</taxon>
    </lineage>
</organism>
<dbReference type="AlphaFoldDB" id="A0A550BTF3"/>
<reference evidence="2 3" key="1">
    <citation type="journal article" date="2019" name="New Phytol.">
        <title>Comparative genomics reveals unique wood-decay strategies and fruiting body development in the Schizophyllaceae.</title>
        <authorList>
            <person name="Almasi E."/>
            <person name="Sahu N."/>
            <person name="Krizsan K."/>
            <person name="Balint B."/>
            <person name="Kovacs G.M."/>
            <person name="Kiss B."/>
            <person name="Cseklye J."/>
            <person name="Drula E."/>
            <person name="Henrissat B."/>
            <person name="Nagy I."/>
            <person name="Chovatia M."/>
            <person name="Adam C."/>
            <person name="LaButti K."/>
            <person name="Lipzen A."/>
            <person name="Riley R."/>
            <person name="Grigoriev I.V."/>
            <person name="Nagy L.G."/>
        </authorList>
    </citation>
    <scope>NUCLEOTIDE SEQUENCE [LARGE SCALE GENOMIC DNA]</scope>
    <source>
        <strain evidence="2 3">NL-1724</strain>
    </source>
</reference>
<evidence type="ECO:0000313" key="2">
    <source>
        <dbReference type="EMBL" id="TRM55812.1"/>
    </source>
</evidence>